<proteinExistence type="predicted"/>
<dbReference type="OrthoDB" id="1121113at2"/>
<dbReference type="EMBL" id="SAXA01000006">
    <property type="protein sequence ID" value="RXQ94952.1"/>
    <property type="molecule type" value="Genomic_DNA"/>
</dbReference>
<dbReference type="AlphaFoldDB" id="A0A4Q1JLI1"/>
<accession>A0A4Q1JLI1</accession>
<keyword evidence="1" id="KW-0472">Membrane</keyword>
<organism evidence="2 3">
    <name type="scientific">Ancylomarina salipaludis</name>
    <dbReference type="NCBI Taxonomy" id="2501299"/>
    <lineage>
        <taxon>Bacteria</taxon>
        <taxon>Pseudomonadati</taxon>
        <taxon>Bacteroidota</taxon>
        <taxon>Bacteroidia</taxon>
        <taxon>Marinilabiliales</taxon>
        <taxon>Marinifilaceae</taxon>
        <taxon>Ancylomarina</taxon>
    </lineage>
</organism>
<dbReference type="RefSeq" id="WP_129254110.1">
    <property type="nucleotide sequence ID" value="NZ_SAXA01000006.1"/>
</dbReference>
<name>A0A4Q1JLI1_9BACT</name>
<sequence>MALPGFFKKPEHKRFNIQPRYWDPAKEEREERENRIKAELGITDENGQYTPNIKGQLKRSLRHKHTDVRRSNKKSNIRLVVILAILLFIAYVYLFGWDSLPIKF</sequence>
<protein>
    <recommendedName>
        <fullName evidence="4">Riboflavin synthase subunit beta</fullName>
    </recommendedName>
</protein>
<evidence type="ECO:0000313" key="2">
    <source>
        <dbReference type="EMBL" id="RXQ94952.1"/>
    </source>
</evidence>
<evidence type="ECO:0000256" key="1">
    <source>
        <dbReference type="SAM" id="Phobius"/>
    </source>
</evidence>
<feature type="transmembrane region" description="Helical" evidence="1">
    <location>
        <begin position="79"/>
        <end position="97"/>
    </location>
</feature>
<keyword evidence="1" id="KW-1133">Transmembrane helix</keyword>
<reference evidence="2 3" key="1">
    <citation type="submission" date="2019-01" db="EMBL/GenBank/DDBJ databases">
        <title>Ancylomarina salipaludis sp. nov., isolated from a salt marsh.</title>
        <authorList>
            <person name="Yoon J.-H."/>
        </authorList>
    </citation>
    <scope>NUCLEOTIDE SEQUENCE [LARGE SCALE GENOMIC DNA]</scope>
    <source>
        <strain evidence="2 3">SHSM-M15</strain>
    </source>
</reference>
<evidence type="ECO:0000313" key="3">
    <source>
        <dbReference type="Proteomes" id="UP000289703"/>
    </source>
</evidence>
<comment type="caution">
    <text evidence="2">The sequence shown here is derived from an EMBL/GenBank/DDBJ whole genome shotgun (WGS) entry which is preliminary data.</text>
</comment>
<gene>
    <name evidence="2" type="ORF">EO244_07835</name>
</gene>
<keyword evidence="3" id="KW-1185">Reference proteome</keyword>
<evidence type="ECO:0008006" key="4">
    <source>
        <dbReference type="Google" id="ProtNLM"/>
    </source>
</evidence>
<keyword evidence="1" id="KW-0812">Transmembrane</keyword>
<dbReference type="Proteomes" id="UP000289703">
    <property type="component" value="Unassembled WGS sequence"/>
</dbReference>